<keyword evidence="2" id="KW-1185">Reference proteome</keyword>
<comment type="caution">
    <text evidence="1">The sequence shown here is derived from an EMBL/GenBank/DDBJ whole genome shotgun (WGS) entry which is preliminary data.</text>
</comment>
<sequence length="249" mass="26203">MSSSRSHAIFTLTLRQIRPLVTGVPSGKGAGEPTGTCPATTTLVSKIHFVDLAGSERIKRTQAVGNRVKEGISINAGLLALGNVISALGDPLRKATHVPYRNSKLTRLLQDSLGGNSQTLMLACVSPSELNFAETLNTLRYANRARNIRNKVAINIDTKEGSGREHAVEIGKLKAEIARLRLELSKTISSNSVADGPATVDDAAAAELSPVVPRTPAAAECKGGQASQADLRLAHKRSLGSIPAACRKA</sequence>
<dbReference type="Proteomes" id="UP001145114">
    <property type="component" value="Unassembled WGS sequence"/>
</dbReference>
<organism evidence="1 2">
    <name type="scientific">Spiromyces aspiralis</name>
    <dbReference type="NCBI Taxonomy" id="68401"/>
    <lineage>
        <taxon>Eukaryota</taxon>
        <taxon>Fungi</taxon>
        <taxon>Fungi incertae sedis</taxon>
        <taxon>Zoopagomycota</taxon>
        <taxon>Kickxellomycotina</taxon>
        <taxon>Kickxellomycetes</taxon>
        <taxon>Kickxellales</taxon>
        <taxon>Kickxellaceae</taxon>
        <taxon>Spiromyces</taxon>
    </lineage>
</organism>
<gene>
    <name evidence="1" type="primary">KIF21B</name>
    <name evidence="1" type="ORF">EV182_007304</name>
</gene>
<feature type="non-terminal residue" evidence="1">
    <location>
        <position position="249"/>
    </location>
</feature>
<evidence type="ECO:0000313" key="1">
    <source>
        <dbReference type="EMBL" id="KAJ1672069.1"/>
    </source>
</evidence>
<name>A0ACC1H9V8_9FUNG</name>
<evidence type="ECO:0000313" key="2">
    <source>
        <dbReference type="Proteomes" id="UP001145114"/>
    </source>
</evidence>
<reference evidence="1" key="1">
    <citation type="submission" date="2022-06" db="EMBL/GenBank/DDBJ databases">
        <title>Phylogenomic reconstructions and comparative analyses of Kickxellomycotina fungi.</title>
        <authorList>
            <person name="Reynolds N.K."/>
            <person name="Stajich J.E."/>
            <person name="Barry K."/>
            <person name="Grigoriev I.V."/>
            <person name="Crous P."/>
            <person name="Smith M.E."/>
        </authorList>
    </citation>
    <scope>NUCLEOTIDE SEQUENCE</scope>
    <source>
        <strain evidence="1">RSA 2271</strain>
    </source>
</reference>
<dbReference type="EMBL" id="JAMZIH010008475">
    <property type="protein sequence ID" value="KAJ1672069.1"/>
    <property type="molecule type" value="Genomic_DNA"/>
</dbReference>
<proteinExistence type="predicted"/>
<accession>A0ACC1H9V8</accession>
<protein>
    <submittedName>
        <fullName evidence="1">Kinesin-like protein kif21b</fullName>
    </submittedName>
</protein>